<name>A0AAW0C1A1_9AGAR</name>
<comment type="caution">
    <text evidence="1">The sequence shown here is derived from an EMBL/GenBank/DDBJ whole genome shotgun (WGS) entry which is preliminary data.</text>
</comment>
<dbReference type="EMBL" id="JAYKXP010000065">
    <property type="protein sequence ID" value="KAK7032390.1"/>
    <property type="molecule type" value="Genomic_DNA"/>
</dbReference>
<keyword evidence="2" id="KW-1185">Reference proteome</keyword>
<sequence>MEEPVLSNAENDFEFNLEGKKSLVYFPVRGNPYLVDIERLALFEHDYSPYVPCQVWGGGRKKLLRRTCIGTGRLECFTLIFVDQGQKNRLPVNEFVTTALDELGHELGRPWIGPMLAEFDVPKEVDTERVFEIALDIVRYVALFNAFLRMPASMPHTPCIVWAYDPARKGTLPINVVGA</sequence>
<organism evidence="1 2">
    <name type="scientific">Paramarasmius palmivorus</name>
    <dbReference type="NCBI Taxonomy" id="297713"/>
    <lineage>
        <taxon>Eukaryota</taxon>
        <taxon>Fungi</taxon>
        <taxon>Dikarya</taxon>
        <taxon>Basidiomycota</taxon>
        <taxon>Agaricomycotina</taxon>
        <taxon>Agaricomycetes</taxon>
        <taxon>Agaricomycetidae</taxon>
        <taxon>Agaricales</taxon>
        <taxon>Marasmiineae</taxon>
        <taxon>Marasmiaceae</taxon>
        <taxon>Paramarasmius</taxon>
    </lineage>
</organism>
<reference evidence="1 2" key="1">
    <citation type="submission" date="2024-01" db="EMBL/GenBank/DDBJ databases">
        <title>A draft genome for a cacao thread blight-causing isolate of Paramarasmius palmivorus.</title>
        <authorList>
            <person name="Baruah I.K."/>
            <person name="Bukari Y."/>
            <person name="Amoako-Attah I."/>
            <person name="Meinhardt L.W."/>
            <person name="Bailey B.A."/>
            <person name="Cohen S.P."/>
        </authorList>
    </citation>
    <scope>NUCLEOTIDE SEQUENCE [LARGE SCALE GENOMIC DNA]</scope>
    <source>
        <strain evidence="1 2">GH-12</strain>
    </source>
</reference>
<dbReference type="Proteomes" id="UP001383192">
    <property type="component" value="Unassembled WGS sequence"/>
</dbReference>
<gene>
    <name evidence="1" type="ORF">VNI00_013138</name>
</gene>
<protein>
    <submittedName>
        <fullName evidence="1">Uncharacterized protein</fullName>
    </submittedName>
</protein>
<dbReference type="AlphaFoldDB" id="A0AAW0C1A1"/>
<accession>A0AAW0C1A1</accession>
<proteinExistence type="predicted"/>
<evidence type="ECO:0000313" key="2">
    <source>
        <dbReference type="Proteomes" id="UP001383192"/>
    </source>
</evidence>
<evidence type="ECO:0000313" key="1">
    <source>
        <dbReference type="EMBL" id="KAK7032390.1"/>
    </source>
</evidence>